<reference evidence="2" key="2">
    <citation type="journal article" date="2009" name="Int. J. Parasitol.">
        <title>Erratum to 'Gene induction by desiccation stress in the entomopathogenic nematode Steinernema carpocapsae reveals parallels with drought tolerance mechanisms in plants'.</title>
        <authorList>
            <person name="Tyson T."/>
            <person name="Reardon W."/>
            <person name="Browne J.A."/>
            <person name="Burnell A.M."/>
        </authorList>
    </citation>
    <scope>NUCLEOTIDE SEQUENCE</scope>
</reference>
<feature type="region of interest" description="Disordered" evidence="1">
    <location>
        <begin position="1"/>
        <end position="40"/>
    </location>
</feature>
<organism evidence="2">
    <name type="scientific">Aphelenchoides avenae</name>
    <name type="common">Mycophagous nematode worm</name>
    <name type="synonym">Aphelenchus avenae</name>
    <dbReference type="NCBI Taxonomy" id="70226"/>
    <lineage>
        <taxon>Eukaryota</taxon>
        <taxon>Metazoa</taxon>
        <taxon>Ecdysozoa</taxon>
        <taxon>Nematoda</taxon>
        <taxon>Chromadorea</taxon>
        <taxon>Rhabditida</taxon>
        <taxon>Tylenchina</taxon>
        <taxon>Tylenchomorpha</taxon>
        <taxon>Aphelenchoidea</taxon>
        <taxon>Aphelenchoididae</taxon>
        <taxon>Aphelenchoides</taxon>
    </lineage>
</organism>
<accession>A5H2U9</accession>
<feature type="compositionally biased region" description="Basic and acidic residues" evidence="1">
    <location>
        <begin position="71"/>
        <end position="90"/>
    </location>
</feature>
<evidence type="ECO:0000256" key="1">
    <source>
        <dbReference type="SAM" id="MobiDB-lite"/>
    </source>
</evidence>
<evidence type="ECO:0000313" key="2">
    <source>
        <dbReference type="EMBL" id="ABQ23232.1"/>
    </source>
</evidence>
<proteinExistence type="evidence at transcript level"/>
<protein>
    <submittedName>
        <fullName evidence="2">LEA-like protein</fullName>
    </submittedName>
</protein>
<name>A5H2U9_APHAV</name>
<dbReference type="EMBL" id="EF026240">
    <property type="protein sequence ID" value="ABQ23232.1"/>
    <property type="molecule type" value="mRNA"/>
</dbReference>
<sequence>MSKREEKHTVRTDECGRTKEEHKVKRTGAFAEGGEKAPGILDKASDVAHDAWEATKEAASNAKESLQETFAPKEPRGEVHREVRREGPYGERIEKEEFHRRI</sequence>
<dbReference type="AlphaFoldDB" id="A5H2U9"/>
<reference evidence="2" key="1">
    <citation type="journal article" date="2007" name="Int. J. Parasitol.">
        <title>Gene induction by desiccation stress in the entomopathogenic nematode Steinernema carpocapsae reveals parallels with drought tolerance mechanisms in plants.</title>
        <authorList>
            <person name="Tyson T."/>
            <person name="Reardon W."/>
            <person name="Browne J.A."/>
            <person name="Burnell A.M."/>
        </authorList>
    </citation>
    <scope>NUCLEOTIDE SEQUENCE</scope>
</reference>
<feature type="region of interest" description="Disordered" evidence="1">
    <location>
        <begin position="60"/>
        <end position="90"/>
    </location>
</feature>
<feature type="compositionally biased region" description="Basic and acidic residues" evidence="1">
    <location>
        <begin position="1"/>
        <end position="23"/>
    </location>
</feature>